<accession>A0A2C9CM32</accession>
<sequence>MTETQNISVAQEGERELKPALRRGWKQRCPKCGSGPIFDGYLKVRHDCPVCNQALYHQRADDGPAWATMLIAGHLMAPLMIIMFETFRPDPLVMIAIIVIPFVLLCLWLLPRIKGGFIAFQWAKRMHGFGGAGEE</sequence>
<feature type="transmembrane region" description="Helical" evidence="1">
    <location>
        <begin position="65"/>
        <end position="84"/>
    </location>
</feature>
<evidence type="ECO:0000313" key="3">
    <source>
        <dbReference type="Proteomes" id="UP000220034"/>
    </source>
</evidence>
<reference evidence="3" key="1">
    <citation type="submission" date="2017-09" db="EMBL/GenBank/DDBJ databases">
        <authorList>
            <person name="Varghese N."/>
            <person name="Submissions S."/>
        </authorList>
    </citation>
    <scope>NUCLEOTIDE SEQUENCE [LARGE SCALE GENOMIC DNA]</scope>
    <source>
        <strain evidence="3">C7</strain>
    </source>
</reference>
<protein>
    <submittedName>
        <fullName evidence="2">Uncharacterized conserved protein, DUF983 family</fullName>
    </submittedName>
</protein>
<keyword evidence="1" id="KW-0812">Transmembrane</keyword>
<gene>
    <name evidence="2" type="ORF">SAMN06273572_101165</name>
</gene>
<dbReference type="Pfam" id="PF06170">
    <property type="entry name" value="DUF983"/>
    <property type="match status" value="1"/>
</dbReference>
<dbReference type="InterPro" id="IPR009325">
    <property type="entry name" value="DUF983"/>
</dbReference>
<keyword evidence="1" id="KW-0472">Membrane</keyword>
<feature type="transmembrane region" description="Helical" evidence="1">
    <location>
        <begin position="91"/>
        <end position="110"/>
    </location>
</feature>
<name>A0A2C9CM32_9RHOB</name>
<dbReference type="RefSeq" id="WP_097927912.1">
    <property type="nucleotide sequence ID" value="NZ_OCTN01000001.1"/>
</dbReference>
<dbReference type="EMBL" id="OCTN01000001">
    <property type="protein sequence ID" value="SOH92323.1"/>
    <property type="molecule type" value="Genomic_DNA"/>
</dbReference>
<proteinExistence type="predicted"/>
<evidence type="ECO:0000313" key="2">
    <source>
        <dbReference type="EMBL" id="SOH92323.1"/>
    </source>
</evidence>
<keyword evidence="1" id="KW-1133">Transmembrane helix</keyword>
<dbReference type="Proteomes" id="UP000220034">
    <property type="component" value="Unassembled WGS sequence"/>
</dbReference>
<dbReference type="OrthoDB" id="9799456at2"/>
<dbReference type="AlphaFoldDB" id="A0A2C9CM32"/>
<evidence type="ECO:0000256" key="1">
    <source>
        <dbReference type="SAM" id="Phobius"/>
    </source>
</evidence>
<keyword evidence="3" id="KW-1185">Reference proteome</keyword>
<organism evidence="2 3">
    <name type="scientific">Pontivivens marinum</name>
    <dbReference type="NCBI Taxonomy" id="1690039"/>
    <lineage>
        <taxon>Bacteria</taxon>
        <taxon>Pseudomonadati</taxon>
        <taxon>Pseudomonadota</taxon>
        <taxon>Alphaproteobacteria</taxon>
        <taxon>Rhodobacterales</taxon>
        <taxon>Paracoccaceae</taxon>
        <taxon>Pontivivens</taxon>
    </lineage>
</organism>